<keyword evidence="1" id="KW-0175">Coiled coil</keyword>
<feature type="compositionally biased region" description="Low complexity" evidence="2">
    <location>
        <begin position="79"/>
        <end position="121"/>
    </location>
</feature>
<evidence type="ECO:0000313" key="3">
    <source>
        <dbReference type="EMBL" id="KAK0538069.1"/>
    </source>
</evidence>
<organism evidence="3 4">
    <name type="scientific">Tilletia horrida</name>
    <dbReference type="NCBI Taxonomy" id="155126"/>
    <lineage>
        <taxon>Eukaryota</taxon>
        <taxon>Fungi</taxon>
        <taxon>Dikarya</taxon>
        <taxon>Basidiomycota</taxon>
        <taxon>Ustilaginomycotina</taxon>
        <taxon>Exobasidiomycetes</taxon>
        <taxon>Tilletiales</taxon>
        <taxon>Tilletiaceae</taxon>
        <taxon>Tilletia</taxon>
    </lineage>
</organism>
<comment type="caution">
    <text evidence="3">The sequence shown here is derived from an EMBL/GenBank/DDBJ whole genome shotgun (WGS) entry which is preliminary data.</text>
</comment>
<keyword evidence="4" id="KW-1185">Reference proteome</keyword>
<gene>
    <name evidence="3" type="ORF">OC842_001416</name>
</gene>
<evidence type="ECO:0000313" key="4">
    <source>
        <dbReference type="Proteomes" id="UP001176521"/>
    </source>
</evidence>
<dbReference type="AlphaFoldDB" id="A0AAN6GJY5"/>
<feature type="region of interest" description="Disordered" evidence="2">
    <location>
        <begin position="21"/>
        <end position="129"/>
    </location>
</feature>
<feature type="coiled-coil region" evidence="1">
    <location>
        <begin position="288"/>
        <end position="322"/>
    </location>
</feature>
<name>A0AAN6GJY5_9BASI</name>
<protein>
    <submittedName>
        <fullName evidence="3">Uncharacterized protein</fullName>
    </submittedName>
</protein>
<feature type="compositionally biased region" description="Low complexity" evidence="2">
    <location>
        <begin position="60"/>
        <end position="71"/>
    </location>
</feature>
<dbReference type="Proteomes" id="UP001176521">
    <property type="component" value="Unassembled WGS sequence"/>
</dbReference>
<accession>A0AAN6GJY5</accession>
<evidence type="ECO:0000256" key="2">
    <source>
        <dbReference type="SAM" id="MobiDB-lite"/>
    </source>
</evidence>
<reference evidence="3" key="1">
    <citation type="journal article" date="2023" name="PhytoFront">
        <title>Draft Genome Resources of Seven Strains of Tilletia horrida, Causal Agent of Kernel Smut of Rice.</title>
        <authorList>
            <person name="Khanal S."/>
            <person name="Antony Babu S."/>
            <person name="Zhou X.G."/>
        </authorList>
    </citation>
    <scope>NUCLEOTIDE SEQUENCE</scope>
    <source>
        <strain evidence="3">TX3</strain>
    </source>
</reference>
<proteinExistence type="predicted"/>
<evidence type="ECO:0000256" key="1">
    <source>
        <dbReference type="SAM" id="Coils"/>
    </source>
</evidence>
<sequence length="369" mass="40085">MDALTDAERADALAADLDVEQQQAVAEASSGSSSNNNNARASLGPRAKAVLNAPPTDAFRSSAARRATVSARDLHAQDSAPASKASRASAAAALGQQPRPSSSASQSGARRVPAAEQQQQEEQQDANEDVSMQELVLQAEGAGGDAEEEELGEVELSDDALAAKQLIAELAEGNSRLQRMNIALEKFLCLVDVATEKEKVVAAIPHVPPTDLQRLSRELVGHLKSFIITQHVQLVQGFEIDARLAELSDMVEEANDRIAKGLRPESDELKDAWRPYITDEHVTLACQIPEQEDDIKRLEAELQELEDDNELQEALLKEAQEDRKAQVLKMRAALQTLNQTTKAMEIDPAMEKRIHETVDTLLTEVGPRG</sequence>
<dbReference type="EMBL" id="JAPDMQ010000050">
    <property type="protein sequence ID" value="KAK0538069.1"/>
    <property type="molecule type" value="Genomic_DNA"/>
</dbReference>
<feature type="compositionally biased region" description="Low complexity" evidence="2">
    <location>
        <begin position="21"/>
        <end position="42"/>
    </location>
</feature>